<evidence type="ECO:0000256" key="20">
    <source>
        <dbReference type="ARBA" id="ARBA00048173"/>
    </source>
</evidence>
<keyword evidence="8" id="KW-0479">Metal-binding</keyword>
<feature type="compositionally biased region" description="Basic and acidic residues" evidence="23">
    <location>
        <begin position="406"/>
        <end position="417"/>
    </location>
</feature>
<evidence type="ECO:0000256" key="15">
    <source>
        <dbReference type="ARBA" id="ARBA00022908"/>
    </source>
</evidence>
<evidence type="ECO:0000256" key="10">
    <source>
        <dbReference type="ARBA" id="ARBA00022759"/>
    </source>
</evidence>
<dbReference type="Proteomes" id="UP001212997">
    <property type="component" value="Unassembled WGS sequence"/>
</dbReference>
<keyword evidence="18" id="KW-0917">Virion maturation</keyword>
<evidence type="ECO:0000256" key="6">
    <source>
        <dbReference type="ARBA" id="ARBA00022695"/>
    </source>
</evidence>
<evidence type="ECO:0000256" key="5">
    <source>
        <dbReference type="ARBA" id="ARBA00022670"/>
    </source>
</evidence>
<evidence type="ECO:0000256" key="4">
    <source>
        <dbReference type="ARBA" id="ARBA00022664"/>
    </source>
</evidence>
<sequence>MSEDCRSARHAFDSKYKQDCWIYYDESKDSNQLIYCHDQPYCPNRSLLTISSSNYSDRHVGIDISQIPLNKHRAFELAKQQTRVPGSFPTPPRETSARPTASGSGLRAFSTFGEFSEGEEEESVEGILGDTPSESATEPGTPTPKAPVLPPQRTPSPDLPALSESSQSGSQHQSPITSTPPPPPPNPAPVPGGSGIAGGAVQPRKMASAGDVTKVFANVQKLKSDGENYSIWLKEVEDASAAVQAAKFLTNAIGTDADDIRLAAALRFNILNSMDKGFSLIARTEKEPAEIMHQAKERFFQVTPANQAQEKATLYQYKCTNERNIEKYLDGLVRRVARLAEYDIKIADADIIQILSANIPSYYKAIIQQEHKKIEAVNLAGTSIDAKFKKKEVTLAQLVQAIRQEAQSRKRLSDGSHHEKKGRSTQRKARAHMHKKAGKKPKKTGHFRPRGKGKGKAHANSASEVECYNCHKKGHYSRDCPERKKGQPSFGKEKTRAHAAQEQTDEVVWANTAIEALNVQADMNEMALFADAYLKTELYDSGASRHMSPYLEDFVNYTPLQPGKLAVSLADDTVLPAAGHGTLRIKIPNGQGNTTTTLSNALHVPGLQATLVSLSQLEENGNSWQGKSGTLYIRDANGQTKGQIPRTNGMYVVHHEKAHAVKAESLADLHKRLGHVNYRYLIRMAKEDGSDLNITDWTETEYRGSEFTSAEFKDFLAKNGTRQTLTAPETPQHNGIAERAHGTVISGMTTILYDSGLPAFLWNEALNYMEYVINRTPRAALNFKSPYEARFGKKPNLDLIRPWGSHAVLKIEHQKLQPKGEEVRYLGPDPDSNGIRVWWPKKRTVSVERNLMFLEAHQMEPAAEPVQLEDPDMDKREKRITNPSRRALGVEYDDAFTVDYGEDPVNYKWAMNEPDADQWTEAIETEVSKLEQRKTWVYAIPPKG</sequence>
<evidence type="ECO:0000259" key="25">
    <source>
        <dbReference type="PROSITE" id="PS50994"/>
    </source>
</evidence>
<keyword evidence="15" id="KW-0229">DNA integration</keyword>
<accession>A0AAD5V863</accession>
<comment type="catalytic activity">
    <reaction evidence="21">
        <text>DNA(n) + a 2'-deoxyribonucleoside 5'-triphosphate = DNA(n+1) + diphosphate</text>
        <dbReference type="Rhea" id="RHEA:22508"/>
        <dbReference type="Rhea" id="RHEA-COMP:17339"/>
        <dbReference type="Rhea" id="RHEA-COMP:17340"/>
        <dbReference type="ChEBI" id="CHEBI:33019"/>
        <dbReference type="ChEBI" id="CHEBI:61560"/>
        <dbReference type="ChEBI" id="CHEBI:173112"/>
        <dbReference type="EC" id="2.7.7.7"/>
    </reaction>
</comment>
<keyword evidence="17" id="KW-0808">Transferase</keyword>
<keyword evidence="9" id="KW-0547">Nucleotide-binding</keyword>
<dbReference type="PANTHER" id="PTHR42648">
    <property type="entry name" value="TRANSPOSASE, PUTATIVE-RELATED"/>
    <property type="match status" value="1"/>
</dbReference>
<evidence type="ECO:0000256" key="8">
    <source>
        <dbReference type="ARBA" id="ARBA00022723"/>
    </source>
</evidence>
<dbReference type="Pfam" id="PF14223">
    <property type="entry name" value="Retrotran_gag_2"/>
    <property type="match status" value="1"/>
</dbReference>
<dbReference type="GO" id="GO:0006310">
    <property type="term" value="P:DNA recombination"/>
    <property type="evidence" value="ECO:0007669"/>
    <property type="project" value="UniProtKB-KW"/>
</dbReference>
<keyword evidence="6" id="KW-0548">Nucleotidyltransferase</keyword>
<evidence type="ECO:0000313" key="27">
    <source>
        <dbReference type="Proteomes" id="UP001212997"/>
    </source>
</evidence>
<dbReference type="GO" id="GO:0003723">
    <property type="term" value="F:RNA binding"/>
    <property type="evidence" value="ECO:0007669"/>
    <property type="project" value="UniProtKB-KW"/>
</dbReference>
<dbReference type="SUPFAM" id="SSF53098">
    <property type="entry name" value="Ribonuclease H-like"/>
    <property type="match status" value="1"/>
</dbReference>
<feature type="compositionally biased region" description="Basic and acidic residues" evidence="23">
    <location>
        <begin position="476"/>
        <end position="496"/>
    </location>
</feature>
<reference evidence="26" key="1">
    <citation type="submission" date="2022-07" db="EMBL/GenBank/DDBJ databases">
        <title>Genome Sequence of Physisporinus lineatus.</title>
        <authorList>
            <person name="Buettner E."/>
        </authorList>
    </citation>
    <scope>NUCLEOTIDE SEQUENCE</scope>
    <source>
        <strain evidence="26">VT162</strain>
    </source>
</reference>
<dbReference type="EMBL" id="JANAWD010000065">
    <property type="protein sequence ID" value="KAJ3488506.1"/>
    <property type="molecule type" value="Genomic_DNA"/>
</dbReference>
<organism evidence="26 27">
    <name type="scientific">Meripilus lineatus</name>
    <dbReference type="NCBI Taxonomy" id="2056292"/>
    <lineage>
        <taxon>Eukaryota</taxon>
        <taxon>Fungi</taxon>
        <taxon>Dikarya</taxon>
        <taxon>Basidiomycota</taxon>
        <taxon>Agaricomycotina</taxon>
        <taxon>Agaricomycetes</taxon>
        <taxon>Polyporales</taxon>
        <taxon>Meripilaceae</taxon>
        <taxon>Meripilus</taxon>
    </lineage>
</organism>
<dbReference type="InterPro" id="IPR036875">
    <property type="entry name" value="Znf_CCHC_sf"/>
</dbReference>
<keyword evidence="3" id="KW-1188">Viral release from host cell</keyword>
<dbReference type="GO" id="GO:0005524">
    <property type="term" value="F:ATP binding"/>
    <property type="evidence" value="ECO:0007669"/>
    <property type="project" value="UniProtKB-KW"/>
</dbReference>
<dbReference type="PANTHER" id="PTHR42648:SF11">
    <property type="entry name" value="TRANSPOSON TY4-P GAG-POL POLYPROTEIN"/>
    <property type="match status" value="1"/>
</dbReference>
<dbReference type="GO" id="GO:0004519">
    <property type="term" value="F:endonuclease activity"/>
    <property type="evidence" value="ECO:0007669"/>
    <property type="project" value="UniProtKB-KW"/>
</dbReference>
<keyword evidence="2" id="KW-0815">Transposition</keyword>
<proteinExistence type="predicted"/>
<feature type="region of interest" description="Disordered" evidence="23">
    <location>
        <begin position="406"/>
        <end position="462"/>
    </location>
</feature>
<evidence type="ECO:0000256" key="23">
    <source>
        <dbReference type="SAM" id="MobiDB-lite"/>
    </source>
</evidence>
<dbReference type="GO" id="GO:0003964">
    <property type="term" value="F:RNA-directed DNA polymerase activity"/>
    <property type="evidence" value="ECO:0007669"/>
    <property type="project" value="UniProtKB-KW"/>
</dbReference>
<dbReference type="GO" id="GO:0006508">
    <property type="term" value="P:proteolysis"/>
    <property type="evidence" value="ECO:0007669"/>
    <property type="project" value="UniProtKB-KW"/>
</dbReference>
<keyword evidence="4" id="KW-0507">mRNA processing</keyword>
<keyword evidence="16" id="KW-0695">RNA-directed DNA polymerase</keyword>
<keyword evidence="12" id="KW-0067">ATP-binding</keyword>
<comment type="function">
    <text evidence="1">The aspartyl protease (PR) mediates the proteolytic cleavages of the Gag and Gag-Pol polyproteins after assembly of the VLP.</text>
</comment>
<evidence type="ECO:0008006" key="28">
    <source>
        <dbReference type="Google" id="ProtNLM"/>
    </source>
</evidence>
<feature type="compositionally biased region" description="Pro residues" evidence="23">
    <location>
        <begin position="141"/>
        <end position="158"/>
    </location>
</feature>
<keyword evidence="22" id="KW-0862">Zinc</keyword>
<evidence type="ECO:0000256" key="17">
    <source>
        <dbReference type="ARBA" id="ARBA00022932"/>
    </source>
</evidence>
<protein>
    <recommendedName>
        <fullName evidence="28">Polyprotein</fullName>
    </recommendedName>
</protein>
<dbReference type="Pfam" id="PF00098">
    <property type="entry name" value="zf-CCHC"/>
    <property type="match status" value="1"/>
</dbReference>
<dbReference type="GO" id="GO:0015074">
    <property type="term" value="P:DNA integration"/>
    <property type="evidence" value="ECO:0007669"/>
    <property type="project" value="UniProtKB-KW"/>
</dbReference>
<dbReference type="AlphaFoldDB" id="A0AAD5V863"/>
<dbReference type="InterPro" id="IPR057670">
    <property type="entry name" value="SH3_retrovirus"/>
</dbReference>
<dbReference type="Gene3D" id="4.10.60.10">
    <property type="entry name" value="Zinc finger, CCHC-type"/>
    <property type="match status" value="1"/>
</dbReference>
<dbReference type="PROSITE" id="PS50994">
    <property type="entry name" value="INTEGRASE"/>
    <property type="match status" value="1"/>
</dbReference>
<evidence type="ECO:0000256" key="22">
    <source>
        <dbReference type="PROSITE-ProRule" id="PRU00047"/>
    </source>
</evidence>
<keyword evidence="27" id="KW-1185">Reference proteome</keyword>
<feature type="compositionally biased region" description="Low complexity" evidence="23">
    <location>
        <begin position="163"/>
        <end position="174"/>
    </location>
</feature>
<keyword evidence="17" id="KW-0239">DNA-directed DNA polymerase</keyword>
<evidence type="ECO:0000256" key="7">
    <source>
        <dbReference type="ARBA" id="ARBA00022722"/>
    </source>
</evidence>
<evidence type="ECO:0000256" key="3">
    <source>
        <dbReference type="ARBA" id="ARBA00022612"/>
    </source>
</evidence>
<feature type="compositionally biased region" description="Pro residues" evidence="23">
    <location>
        <begin position="178"/>
        <end position="190"/>
    </location>
</feature>
<evidence type="ECO:0000256" key="14">
    <source>
        <dbReference type="ARBA" id="ARBA00022884"/>
    </source>
</evidence>
<evidence type="ECO:0000256" key="2">
    <source>
        <dbReference type="ARBA" id="ARBA00022578"/>
    </source>
</evidence>
<dbReference type="Pfam" id="PF25597">
    <property type="entry name" value="SH3_retrovirus"/>
    <property type="match status" value="1"/>
</dbReference>
<evidence type="ECO:0000256" key="19">
    <source>
        <dbReference type="ARBA" id="ARBA00023172"/>
    </source>
</evidence>
<dbReference type="InterPro" id="IPR001584">
    <property type="entry name" value="Integrase_cat-core"/>
</dbReference>
<evidence type="ECO:0000259" key="24">
    <source>
        <dbReference type="PROSITE" id="PS50158"/>
    </source>
</evidence>
<dbReference type="GO" id="GO:0003887">
    <property type="term" value="F:DNA-directed DNA polymerase activity"/>
    <property type="evidence" value="ECO:0007669"/>
    <property type="project" value="UniProtKB-KW"/>
</dbReference>
<dbReference type="InterPro" id="IPR001878">
    <property type="entry name" value="Znf_CCHC"/>
</dbReference>
<gene>
    <name evidence="26" type="ORF">NLI96_g2771</name>
</gene>
<dbReference type="Gene3D" id="3.30.420.10">
    <property type="entry name" value="Ribonuclease H-like superfamily/Ribonuclease H"/>
    <property type="match status" value="1"/>
</dbReference>
<feature type="domain" description="Integrase catalytic" evidence="25">
    <location>
        <begin position="703"/>
        <end position="794"/>
    </location>
</feature>
<dbReference type="Pfam" id="PF22936">
    <property type="entry name" value="Pol_BBD"/>
    <property type="match status" value="1"/>
</dbReference>
<keyword evidence="22" id="KW-0863">Zinc-finger</keyword>
<keyword evidence="11" id="KW-0378">Hydrolase</keyword>
<feature type="compositionally biased region" description="Basic residues" evidence="23">
    <location>
        <begin position="418"/>
        <end position="457"/>
    </location>
</feature>
<keyword evidence="19" id="KW-0233">DNA recombination</keyword>
<keyword evidence="10" id="KW-0255">Endonuclease</keyword>
<dbReference type="GO" id="GO:0008233">
    <property type="term" value="F:peptidase activity"/>
    <property type="evidence" value="ECO:0007669"/>
    <property type="project" value="UniProtKB-KW"/>
</dbReference>
<keyword evidence="7" id="KW-0540">Nuclease</keyword>
<evidence type="ECO:0000256" key="18">
    <source>
        <dbReference type="ARBA" id="ARBA00023113"/>
    </source>
</evidence>
<name>A0AAD5V863_9APHY</name>
<dbReference type="GO" id="GO:0005634">
    <property type="term" value="C:nucleus"/>
    <property type="evidence" value="ECO:0007669"/>
    <property type="project" value="UniProtKB-ARBA"/>
</dbReference>
<evidence type="ECO:0000256" key="1">
    <source>
        <dbReference type="ARBA" id="ARBA00002180"/>
    </source>
</evidence>
<dbReference type="GO" id="GO:0006397">
    <property type="term" value="P:mRNA processing"/>
    <property type="evidence" value="ECO:0007669"/>
    <property type="project" value="UniProtKB-KW"/>
</dbReference>
<evidence type="ECO:0000256" key="9">
    <source>
        <dbReference type="ARBA" id="ARBA00022741"/>
    </source>
</evidence>
<dbReference type="GO" id="GO:0032196">
    <property type="term" value="P:transposition"/>
    <property type="evidence" value="ECO:0007669"/>
    <property type="project" value="UniProtKB-KW"/>
</dbReference>
<dbReference type="InterPro" id="IPR036397">
    <property type="entry name" value="RNaseH_sf"/>
</dbReference>
<dbReference type="InterPro" id="IPR054722">
    <property type="entry name" value="PolX-like_BBD"/>
</dbReference>
<dbReference type="GO" id="GO:0008270">
    <property type="term" value="F:zinc ion binding"/>
    <property type="evidence" value="ECO:0007669"/>
    <property type="project" value="UniProtKB-KW"/>
</dbReference>
<evidence type="ECO:0000313" key="26">
    <source>
        <dbReference type="EMBL" id="KAJ3488506.1"/>
    </source>
</evidence>
<evidence type="ECO:0000256" key="12">
    <source>
        <dbReference type="ARBA" id="ARBA00022840"/>
    </source>
</evidence>
<dbReference type="SUPFAM" id="SSF57756">
    <property type="entry name" value="Retrovirus zinc finger-like domains"/>
    <property type="match status" value="1"/>
</dbReference>
<keyword evidence="13" id="KW-0460">Magnesium</keyword>
<dbReference type="PROSITE" id="PS50158">
    <property type="entry name" value="ZF_CCHC"/>
    <property type="match status" value="1"/>
</dbReference>
<evidence type="ECO:0000256" key="11">
    <source>
        <dbReference type="ARBA" id="ARBA00022801"/>
    </source>
</evidence>
<feature type="region of interest" description="Disordered" evidence="23">
    <location>
        <begin position="475"/>
        <end position="502"/>
    </location>
</feature>
<evidence type="ECO:0000256" key="16">
    <source>
        <dbReference type="ARBA" id="ARBA00022918"/>
    </source>
</evidence>
<keyword evidence="5" id="KW-0645">Protease</keyword>
<dbReference type="SMART" id="SM00343">
    <property type="entry name" value="ZnF_C2HC"/>
    <property type="match status" value="1"/>
</dbReference>
<comment type="catalytic activity">
    <reaction evidence="20">
        <text>DNA(n) + a 2'-deoxyribonucleoside 5'-triphosphate = DNA(n+1) + diphosphate</text>
        <dbReference type="Rhea" id="RHEA:22508"/>
        <dbReference type="Rhea" id="RHEA-COMP:17339"/>
        <dbReference type="Rhea" id="RHEA-COMP:17340"/>
        <dbReference type="ChEBI" id="CHEBI:33019"/>
        <dbReference type="ChEBI" id="CHEBI:61560"/>
        <dbReference type="ChEBI" id="CHEBI:173112"/>
        <dbReference type="EC" id="2.7.7.49"/>
    </reaction>
</comment>
<dbReference type="InterPro" id="IPR012337">
    <property type="entry name" value="RNaseH-like_sf"/>
</dbReference>
<feature type="domain" description="CCHC-type" evidence="24">
    <location>
        <begin position="467"/>
        <end position="482"/>
    </location>
</feature>
<evidence type="ECO:0000256" key="13">
    <source>
        <dbReference type="ARBA" id="ARBA00022842"/>
    </source>
</evidence>
<feature type="region of interest" description="Disordered" evidence="23">
    <location>
        <begin position="80"/>
        <end position="205"/>
    </location>
</feature>
<comment type="caution">
    <text evidence="26">The sequence shown here is derived from an EMBL/GenBank/DDBJ whole genome shotgun (WGS) entry which is preliminary data.</text>
</comment>
<evidence type="ECO:0000256" key="21">
    <source>
        <dbReference type="ARBA" id="ARBA00049244"/>
    </source>
</evidence>
<dbReference type="InterPro" id="IPR039537">
    <property type="entry name" value="Retrotran_Ty1/copia-like"/>
</dbReference>
<keyword evidence="14" id="KW-0694">RNA-binding</keyword>